<reference evidence="1 2" key="1">
    <citation type="journal article" date="2020" name="Nature">
        <title>Six reference-quality genomes reveal evolution of bat adaptations.</title>
        <authorList>
            <person name="Jebb D."/>
            <person name="Huang Z."/>
            <person name="Pippel M."/>
            <person name="Hughes G.M."/>
            <person name="Lavrichenko K."/>
            <person name="Devanna P."/>
            <person name="Winkler S."/>
            <person name="Jermiin L.S."/>
            <person name="Skirmuntt E.C."/>
            <person name="Katzourakis A."/>
            <person name="Burkitt-Gray L."/>
            <person name="Ray D.A."/>
            <person name="Sullivan K.A.M."/>
            <person name="Roscito J.G."/>
            <person name="Kirilenko B.M."/>
            <person name="Davalos L.M."/>
            <person name="Corthals A.P."/>
            <person name="Power M.L."/>
            <person name="Jones G."/>
            <person name="Ransome R.D."/>
            <person name="Dechmann D.K.N."/>
            <person name="Locatelli A.G."/>
            <person name="Puechmaille S.J."/>
            <person name="Fedrigo O."/>
            <person name="Jarvis E.D."/>
            <person name="Hiller M."/>
            <person name="Vernes S.C."/>
            <person name="Myers E.W."/>
            <person name="Teeling E.C."/>
        </authorList>
    </citation>
    <scope>NUCLEOTIDE SEQUENCE [LARGE SCALE GENOMIC DNA]</scope>
    <source>
        <strain evidence="1">MMyoMyo1</strain>
        <tissue evidence="1">Flight muscle</tissue>
    </source>
</reference>
<name>A0A7J7Z574_MYOMY</name>
<dbReference type="AlphaFoldDB" id="A0A7J7Z574"/>
<accession>A0A7J7Z574</accession>
<evidence type="ECO:0000313" key="2">
    <source>
        <dbReference type="Proteomes" id="UP000527355"/>
    </source>
</evidence>
<evidence type="ECO:0000313" key="1">
    <source>
        <dbReference type="EMBL" id="KAF6369351.1"/>
    </source>
</evidence>
<keyword evidence="2" id="KW-1185">Reference proteome</keyword>
<comment type="caution">
    <text evidence="1">The sequence shown here is derived from an EMBL/GenBank/DDBJ whole genome shotgun (WGS) entry which is preliminary data.</text>
</comment>
<protein>
    <submittedName>
        <fullName evidence="1">Uncharacterized protein</fullName>
    </submittedName>
</protein>
<proteinExistence type="predicted"/>
<sequence>MLLDPQCGVCRRQLINDSLSSLMFLSLSPSPFLSEINLKNVFKKTPALPSVFSSQLITTPFFQLLRPKSSLSLTPCSHMPRELHQRLLSILPSQGIQNPVILTSGPGHHHLSPGRSLSVPLLPFLPLQSLLNTTTEGSCCKLCQTTSVLDSLTSLISQVKPAVLWGVHRSTHLHHPCPHLLKLPLAPSAPATLAAPSAGKALPSDICMVLSLSSSKSLFSCHILRKTHTDTPLQFQRNSTPTPAHTLFFHCT</sequence>
<dbReference type="Proteomes" id="UP000527355">
    <property type="component" value="Unassembled WGS sequence"/>
</dbReference>
<organism evidence="1 2">
    <name type="scientific">Myotis myotis</name>
    <name type="common">Greater mouse-eared bat</name>
    <name type="synonym">Vespertilio myotis</name>
    <dbReference type="NCBI Taxonomy" id="51298"/>
    <lineage>
        <taxon>Eukaryota</taxon>
        <taxon>Metazoa</taxon>
        <taxon>Chordata</taxon>
        <taxon>Craniata</taxon>
        <taxon>Vertebrata</taxon>
        <taxon>Euteleostomi</taxon>
        <taxon>Mammalia</taxon>
        <taxon>Eutheria</taxon>
        <taxon>Laurasiatheria</taxon>
        <taxon>Chiroptera</taxon>
        <taxon>Yangochiroptera</taxon>
        <taxon>Vespertilionidae</taxon>
        <taxon>Myotis</taxon>
    </lineage>
</organism>
<gene>
    <name evidence="1" type="ORF">mMyoMyo1_010698</name>
</gene>
<dbReference type="EMBL" id="JABWUV010000003">
    <property type="protein sequence ID" value="KAF6369351.1"/>
    <property type="molecule type" value="Genomic_DNA"/>
</dbReference>